<comment type="similarity">
    <text evidence="2 4">Belongs to the bacterial solute-binding protein 3 family.</text>
</comment>
<dbReference type="AlphaFoldDB" id="A0A839IQJ6"/>
<dbReference type="PANTHER" id="PTHR35936">
    <property type="entry name" value="MEMBRANE-BOUND LYTIC MUREIN TRANSGLYCOSYLASE F"/>
    <property type="match status" value="1"/>
</dbReference>
<comment type="subcellular location">
    <subcellularLocation>
        <location evidence="1">Cell envelope</location>
    </subcellularLocation>
</comment>
<proteinExistence type="inferred from homology"/>
<dbReference type="Gene3D" id="3.40.190.10">
    <property type="entry name" value="Periplasmic binding protein-like II"/>
    <property type="match status" value="2"/>
</dbReference>
<keyword evidence="8" id="KW-1185">Reference proteome</keyword>
<accession>A0A839IQJ6</accession>
<evidence type="ECO:0000256" key="4">
    <source>
        <dbReference type="RuleBase" id="RU003744"/>
    </source>
</evidence>
<protein>
    <submittedName>
        <fullName evidence="7">Amino acid ABC transporter substrate-binding protein</fullName>
    </submittedName>
</protein>
<dbReference type="Pfam" id="PF00497">
    <property type="entry name" value="SBP_bac_3"/>
    <property type="match status" value="1"/>
</dbReference>
<dbReference type="PROSITE" id="PS01039">
    <property type="entry name" value="SBP_BACTERIAL_3"/>
    <property type="match status" value="1"/>
</dbReference>
<evidence type="ECO:0000313" key="7">
    <source>
        <dbReference type="EMBL" id="MBB1486769.1"/>
    </source>
</evidence>
<reference evidence="7 8" key="1">
    <citation type="submission" date="2020-08" db="EMBL/GenBank/DDBJ databases">
        <title>Oceanospirillum sp. nov. isolated from marine sediment.</title>
        <authorList>
            <person name="Ji X."/>
        </authorList>
    </citation>
    <scope>NUCLEOTIDE SEQUENCE [LARGE SCALE GENOMIC DNA]</scope>
    <source>
        <strain evidence="7 8">D5</strain>
    </source>
</reference>
<dbReference type="SMART" id="SM00062">
    <property type="entry name" value="PBPb"/>
    <property type="match status" value="1"/>
</dbReference>
<evidence type="ECO:0000256" key="5">
    <source>
        <dbReference type="SAM" id="SignalP"/>
    </source>
</evidence>
<dbReference type="SUPFAM" id="SSF53850">
    <property type="entry name" value="Periplasmic binding protein-like II"/>
    <property type="match status" value="1"/>
</dbReference>
<evidence type="ECO:0000256" key="2">
    <source>
        <dbReference type="ARBA" id="ARBA00010333"/>
    </source>
</evidence>
<organism evidence="7 8">
    <name type="scientific">Oceanospirillum sediminis</name>
    <dbReference type="NCBI Taxonomy" id="2760088"/>
    <lineage>
        <taxon>Bacteria</taxon>
        <taxon>Pseudomonadati</taxon>
        <taxon>Pseudomonadota</taxon>
        <taxon>Gammaproteobacteria</taxon>
        <taxon>Oceanospirillales</taxon>
        <taxon>Oceanospirillaceae</taxon>
        <taxon>Oceanospirillum</taxon>
    </lineage>
</organism>
<evidence type="ECO:0000256" key="3">
    <source>
        <dbReference type="ARBA" id="ARBA00022729"/>
    </source>
</evidence>
<keyword evidence="3 5" id="KW-0732">Signal</keyword>
<dbReference type="RefSeq" id="WP_182808551.1">
    <property type="nucleotide sequence ID" value="NZ_JACJFM010000009.1"/>
</dbReference>
<evidence type="ECO:0000313" key="8">
    <source>
        <dbReference type="Proteomes" id="UP000565262"/>
    </source>
</evidence>
<dbReference type="Proteomes" id="UP000565262">
    <property type="component" value="Unassembled WGS sequence"/>
</dbReference>
<dbReference type="InterPro" id="IPR018313">
    <property type="entry name" value="SBP_3_CS"/>
</dbReference>
<evidence type="ECO:0000259" key="6">
    <source>
        <dbReference type="SMART" id="SM00062"/>
    </source>
</evidence>
<dbReference type="EMBL" id="JACJFM010000009">
    <property type="protein sequence ID" value="MBB1486769.1"/>
    <property type="molecule type" value="Genomic_DNA"/>
</dbReference>
<evidence type="ECO:0000256" key="1">
    <source>
        <dbReference type="ARBA" id="ARBA00004196"/>
    </source>
</evidence>
<feature type="signal peptide" evidence="5">
    <location>
        <begin position="1"/>
        <end position="22"/>
    </location>
</feature>
<dbReference type="InterPro" id="IPR001638">
    <property type="entry name" value="Solute-binding_3/MltF_N"/>
</dbReference>
<name>A0A839IQJ6_9GAMM</name>
<dbReference type="PANTHER" id="PTHR35936:SF19">
    <property type="entry name" value="AMINO-ACID-BINDING PROTEIN YXEM-RELATED"/>
    <property type="match status" value="1"/>
</dbReference>
<sequence length="245" mass="27589">MKKAFLSALLVITGMFANQIQAQTFKVGVLAAQVMGFRDGKNALKGFEVELAQEICKQINISCEIRLQSLSENLRDIKEGDLSFILSSVLITEERQKQFLFSQHYMRSASVYIGLPSQPEHRKLKIAVVRHSMQEAYLRQKKADTVNTIIFDDITDTYVALKKGEVDQILGPAVIQLAFISEHQGDEFELLGEPLREHNLGGKVAVVLPKGSERLQEDVNHALTQILTNGSYNLLNNKYFPFSVY</sequence>
<feature type="domain" description="Solute-binding protein family 3/N-terminal" evidence="6">
    <location>
        <begin position="24"/>
        <end position="243"/>
    </location>
</feature>
<comment type="caution">
    <text evidence="7">The sequence shown here is derived from an EMBL/GenBank/DDBJ whole genome shotgun (WGS) entry which is preliminary data.</text>
</comment>
<gene>
    <name evidence="7" type="ORF">H4O21_09125</name>
</gene>
<dbReference type="CDD" id="cd13530">
    <property type="entry name" value="PBP2_peptides_like"/>
    <property type="match status" value="1"/>
</dbReference>
<feature type="chain" id="PRO_5032928433" evidence="5">
    <location>
        <begin position="23"/>
        <end position="245"/>
    </location>
</feature>
<dbReference type="GO" id="GO:0030313">
    <property type="term" value="C:cell envelope"/>
    <property type="evidence" value="ECO:0007669"/>
    <property type="project" value="UniProtKB-SubCell"/>
</dbReference>